<sequence>MIGRHSMNLYLVHLLADNVKPIANINDDERCVWETSPPRWLTLRHSTVQWRNGKS</sequence>
<gene>
    <name evidence="1" type="ORF">EGR_10809</name>
</gene>
<keyword evidence="2" id="KW-1185">Reference proteome</keyword>
<proteinExistence type="predicted"/>
<dbReference type="Proteomes" id="UP000019149">
    <property type="component" value="Unassembled WGS sequence"/>
</dbReference>
<name>W6ULD2_ECHGR</name>
<reference evidence="1 2" key="1">
    <citation type="journal article" date="2013" name="Nat. Genet.">
        <title>The genome of the hydatid tapeworm Echinococcus granulosus.</title>
        <authorList>
            <person name="Zheng H."/>
            <person name="Zhang W."/>
            <person name="Zhang L."/>
            <person name="Zhang Z."/>
            <person name="Li J."/>
            <person name="Lu G."/>
            <person name="Zhu Y."/>
            <person name="Wang Y."/>
            <person name="Huang Y."/>
            <person name="Liu J."/>
            <person name="Kang H."/>
            <person name="Chen J."/>
            <person name="Wang L."/>
            <person name="Chen A."/>
            <person name="Yu S."/>
            <person name="Gao Z."/>
            <person name="Jin L."/>
            <person name="Gu W."/>
            <person name="Wang Z."/>
            <person name="Zhao L."/>
            <person name="Shi B."/>
            <person name="Wen H."/>
            <person name="Lin R."/>
            <person name="Jones M.K."/>
            <person name="Brejova B."/>
            <person name="Vinar T."/>
            <person name="Zhao G."/>
            <person name="McManus D.P."/>
            <person name="Chen Z."/>
            <person name="Zhou Y."/>
            <person name="Wang S."/>
        </authorList>
    </citation>
    <scope>NUCLEOTIDE SEQUENCE [LARGE SCALE GENOMIC DNA]</scope>
</reference>
<dbReference type="EMBL" id="APAU02000274">
    <property type="protein sequence ID" value="EUB54334.1"/>
    <property type="molecule type" value="Genomic_DNA"/>
</dbReference>
<dbReference type="CTD" id="36346524"/>
<accession>W6ULD2</accession>
<comment type="caution">
    <text evidence="1">The sequence shown here is derived from an EMBL/GenBank/DDBJ whole genome shotgun (WGS) entry which is preliminary data.</text>
</comment>
<evidence type="ECO:0000313" key="1">
    <source>
        <dbReference type="EMBL" id="EUB54334.1"/>
    </source>
</evidence>
<dbReference type="AlphaFoldDB" id="W6ULD2"/>
<dbReference type="GeneID" id="36346524"/>
<evidence type="ECO:0000313" key="2">
    <source>
        <dbReference type="Proteomes" id="UP000019149"/>
    </source>
</evidence>
<protein>
    <submittedName>
        <fullName evidence="1">Uncharacterized protein</fullName>
    </submittedName>
</protein>
<dbReference type="KEGG" id="egl:EGR_10809"/>
<organism evidence="1 2">
    <name type="scientific">Echinococcus granulosus</name>
    <name type="common">Hydatid tapeworm</name>
    <dbReference type="NCBI Taxonomy" id="6210"/>
    <lineage>
        <taxon>Eukaryota</taxon>
        <taxon>Metazoa</taxon>
        <taxon>Spiralia</taxon>
        <taxon>Lophotrochozoa</taxon>
        <taxon>Platyhelminthes</taxon>
        <taxon>Cestoda</taxon>
        <taxon>Eucestoda</taxon>
        <taxon>Cyclophyllidea</taxon>
        <taxon>Taeniidae</taxon>
        <taxon>Echinococcus</taxon>
        <taxon>Echinococcus granulosus group</taxon>
    </lineage>
</organism>
<dbReference type="RefSeq" id="XP_024345530.1">
    <property type="nucleotide sequence ID" value="XM_024500058.1"/>
</dbReference>